<evidence type="ECO:0000313" key="1">
    <source>
        <dbReference type="EMBL" id="NYE20081.1"/>
    </source>
</evidence>
<evidence type="ECO:0008006" key="3">
    <source>
        <dbReference type="Google" id="ProtNLM"/>
    </source>
</evidence>
<dbReference type="Proteomes" id="UP000576969">
    <property type="component" value="Unassembled WGS sequence"/>
</dbReference>
<reference evidence="1 2" key="1">
    <citation type="submission" date="2020-07" db="EMBL/GenBank/DDBJ databases">
        <title>Sequencing the genomes of 1000 actinobacteria strains.</title>
        <authorList>
            <person name="Klenk H.-P."/>
        </authorList>
    </citation>
    <scope>NUCLEOTIDE SEQUENCE [LARGE SCALE GENOMIC DNA]</scope>
    <source>
        <strain evidence="1 2">DSM 24662</strain>
    </source>
</reference>
<accession>A0A7Y9GPH1</accession>
<dbReference type="AlphaFoldDB" id="A0A7Y9GPH1"/>
<comment type="caution">
    <text evidence="1">The sequence shown here is derived from an EMBL/GenBank/DDBJ whole genome shotgun (WGS) entry which is preliminary data.</text>
</comment>
<organism evidence="1 2">
    <name type="scientific">Microbacterium immunditiarum</name>
    <dbReference type="NCBI Taxonomy" id="337480"/>
    <lineage>
        <taxon>Bacteria</taxon>
        <taxon>Bacillati</taxon>
        <taxon>Actinomycetota</taxon>
        <taxon>Actinomycetes</taxon>
        <taxon>Micrococcales</taxon>
        <taxon>Microbacteriaceae</taxon>
        <taxon>Microbacterium</taxon>
    </lineage>
</organism>
<evidence type="ECO:0000313" key="2">
    <source>
        <dbReference type="Proteomes" id="UP000576969"/>
    </source>
</evidence>
<protein>
    <recommendedName>
        <fullName evidence="3">TetR family transcriptional regulator</fullName>
    </recommendedName>
</protein>
<name>A0A7Y9GPH1_9MICO</name>
<proteinExistence type="predicted"/>
<dbReference type="EMBL" id="JACCBV010000001">
    <property type="protein sequence ID" value="NYE20081.1"/>
    <property type="molecule type" value="Genomic_DNA"/>
</dbReference>
<sequence length="31" mass="3217">MAVAAMLLDHSDDNPEYAALGAEALAEVTAR</sequence>
<keyword evidence="2" id="KW-1185">Reference proteome</keyword>
<gene>
    <name evidence="1" type="ORF">BJ991_002109</name>
</gene>